<comment type="caution">
    <text evidence="1">The sequence shown here is derived from an EMBL/GenBank/DDBJ whole genome shotgun (WGS) entry which is preliminary data.</text>
</comment>
<dbReference type="Proteomes" id="UP000093199">
    <property type="component" value="Unassembled WGS sequence"/>
</dbReference>
<reference evidence="1 2" key="1">
    <citation type="submission" date="2016-07" db="EMBL/GenBank/DDBJ databases">
        <title>Caryophanon tenue genome sequencing.</title>
        <authorList>
            <person name="Verma A."/>
            <person name="Pal Y."/>
            <person name="Krishnamurthi S."/>
        </authorList>
    </citation>
    <scope>NUCLEOTIDE SEQUENCE [LARGE SCALE GENOMIC DNA]</scope>
    <source>
        <strain evidence="1 2">DSM 14152</strain>
    </source>
</reference>
<dbReference type="AlphaFoldDB" id="A0A1C0YE16"/>
<keyword evidence="2" id="KW-1185">Reference proteome</keyword>
<gene>
    <name evidence="1" type="ORF">A6M13_13165</name>
</gene>
<sequence>MPVHFLDKLATATFYQPIVLMDVHVGSFDDASFIVKVGAEAYIEGPLQIAKRSLQMVAKNIQLPPASTSTLLCKVLCYTTEYHEVKISLFLDVPADVQSHYRELVQRLRLLFEKELTAALKRHTTD</sequence>
<evidence type="ECO:0000313" key="2">
    <source>
        <dbReference type="Proteomes" id="UP000093199"/>
    </source>
</evidence>
<dbReference type="EMBL" id="MASJ01000014">
    <property type="protein sequence ID" value="OCS85384.1"/>
    <property type="molecule type" value="Genomic_DNA"/>
</dbReference>
<organism evidence="1 2">
    <name type="scientific">Caryophanon tenue</name>
    <dbReference type="NCBI Taxonomy" id="33978"/>
    <lineage>
        <taxon>Bacteria</taxon>
        <taxon>Bacillati</taxon>
        <taxon>Bacillota</taxon>
        <taxon>Bacilli</taxon>
        <taxon>Bacillales</taxon>
        <taxon>Caryophanaceae</taxon>
        <taxon>Caryophanon</taxon>
    </lineage>
</organism>
<evidence type="ECO:0000313" key="1">
    <source>
        <dbReference type="EMBL" id="OCS85384.1"/>
    </source>
</evidence>
<accession>A0A1C0YE16</accession>
<dbReference type="RefSeq" id="WP_066544909.1">
    <property type="nucleotide sequence ID" value="NZ_MASJ01000014.1"/>
</dbReference>
<protein>
    <submittedName>
        <fullName evidence="1">Uncharacterized protein</fullName>
    </submittedName>
</protein>
<name>A0A1C0YE16_9BACL</name>
<proteinExistence type="predicted"/>
<dbReference type="STRING" id="33978.A6M13_13165"/>